<feature type="compositionally biased region" description="Polar residues" evidence="1">
    <location>
        <begin position="1232"/>
        <end position="1243"/>
    </location>
</feature>
<feature type="region of interest" description="Disordered" evidence="1">
    <location>
        <begin position="91"/>
        <end position="353"/>
    </location>
</feature>
<feature type="compositionally biased region" description="Basic residues" evidence="1">
    <location>
        <begin position="46"/>
        <end position="56"/>
    </location>
</feature>
<feature type="region of interest" description="Disordered" evidence="1">
    <location>
        <begin position="561"/>
        <end position="820"/>
    </location>
</feature>
<feature type="compositionally biased region" description="Basic residues" evidence="1">
    <location>
        <begin position="189"/>
        <end position="204"/>
    </location>
</feature>
<name>A0AAN6EMQ0_EXODE</name>
<feature type="compositionally biased region" description="Low complexity" evidence="1">
    <location>
        <begin position="213"/>
        <end position="224"/>
    </location>
</feature>
<protein>
    <submittedName>
        <fullName evidence="2">Uncharacterized protein</fullName>
    </submittedName>
</protein>
<feature type="compositionally biased region" description="Low complexity" evidence="1">
    <location>
        <begin position="1282"/>
        <end position="1316"/>
    </location>
</feature>
<feature type="compositionally biased region" description="Basic and acidic residues" evidence="1">
    <location>
        <begin position="871"/>
        <end position="902"/>
    </location>
</feature>
<evidence type="ECO:0000313" key="2">
    <source>
        <dbReference type="EMBL" id="KAJ8987964.1"/>
    </source>
</evidence>
<feature type="compositionally biased region" description="Basic and acidic residues" evidence="1">
    <location>
        <begin position="337"/>
        <end position="348"/>
    </location>
</feature>
<feature type="compositionally biased region" description="Low complexity" evidence="1">
    <location>
        <begin position="1392"/>
        <end position="1417"/>
    </location>
</feature>
<feature type="region of interest" description="Disordered" evidence="1">
    <location>
        <begin position="974"/>
        <end position="1101"/>
    </location>
</feature>
<feature type="region of interest" description="Disordered" evidence="1">
    <location>
        <begin position="1217"/>
        <end position="1437"/>
    </location>
</feature>
<organism evidence="2 3">
    <name type="scientific">Exophiala dermatitidis</name>
    <name type="common">Black yeast-like fungus</name>
    <name type="synonym">Wangiella dermatitidis</name>
    <dbReference type="NCBI Taxonomy" id="5970"/>
    <lineage>
        <taxon>Eukaryota</taxon>
        <taxon>Fungi</taxon>
        <taxon>Dikarya</taxon>
        <taxon>Ascomycota</taxon>
        <taxon>Pezizomycotina</taxon>
        <taxon>Eurotiomycetes</taxon>
        <taxon>Chaetothyriomycetidae</taxon>
        <taxon>Chaetothyriales</taxon>
        <taxon>Herpotrichiellaceae</taxon>
        <taxon>Exophiala</taxon>
    </lineage>
</organism>
<dbReference type="EMBL" id="JAJGCB010000021">
    <property type="protein sequence ID" value="KAJ8987964.1"/>
    <property type="molecule type" value="Genomic_DNA"/>
</dbReference>
<feature type="compositionally biased region" description="Low complexity" evidence="1">
    <location>
        <begin position="310"/>
        <end position="320"/>
    </location>
</feature>
<feature type="compositionally biased region" description="Polar residues" evidence="1">
    <location>
        <begin position="1"/>
        <end position="22"/>
    </location>
</feature>
<feature type="compositionally biased region" description="Acidic residues" evidence="1">
    <location>
        <begin position="1256"/>
        <end position="1270"/>
    </location>
</feature>
<accession>A0AAN6EMQ0</accession>
<feature type="region of interest" description="Disordered" evidence="1">
    <location>
        <begin position="377"/>
        <end position="488"/>
    </location>
</feature>
<feature type="compositionally biased region" description="Basic and acidic residues" evidence="1">
    <location>
        <begin position="674"/>
        <end position="696"/>
    </location>
</feature>
<dbReference type="Proteomes" id="UP001161757">
    <property type="component" value="Unassembled WGS sequence"/>
</dbReference>
<feature type="region of interest" description="Disordered" evidence="1">
    <location>
        <begin position="1"/>
        <end position="71"/>
    </location>
</feature>
<feature type="compositionally biased region" description="Low complexity" evidence="1">
    <location>
        <begin position="1342"/>
        <end position="1354"/>
    </location>
</feature>
<feature type="compositionally biased region" description="Basic and acidic residues" evidence="1">
    <location>
        <begin position="240"/>
        <end position="257"/>
    </location>
</feature>
<feature type="compositionally biased region" description="Polar residues" evidence="1">
    <location>
        <begin position="1321"/>
        <end position="1339"/>
    </location>
</feature>
<feature type="compositionally biased region" description="Polar residues" evidence="1">
    <location>
        <begin position="32"/>
        <end position="45"/>
    </location>
</feature>
<feature type="region of interest" description="Disordered" evidence="1">
    <location>
        <begin position="502"/>
        <end position="544"/>
    </location>
</feature>
<evidence type="ECO:0000313" key="3">
    <source>
        <dbReference type="Proteomes" id="UP001161757"/>
    </source>
</evidence>
<feature type="compositionally biased region" description="Polar residues" evidence="1">
    <location>
        <begin position="1427"/>
        <end position="1437"/>
    </location>
</feature>
<feature type="compositionally biased region" description="Basic and acidic residues" evidence="1">
    <location>
        <begin position="776"/>
        <end position="791"/>
    </location>
</feature>
<feature type="compositionally biased region" description="Acidic residues" evidence="1">
    <location>
        <begin position="920"/>
        <end position="949"/>
    </location>
</feature>
<comment type="caution">
    <text evidence="2">The sequence shown here is derived from an EMBL/GenBank/DDBJ whole genome shotgun (WGS) entry which is preliminary data.</text>
</comment>
<feature type="compositionally biased region" description="Low complexity" evidence="1">
    <location>
        <begin position="518"/>
        <end position="529"/>
    </location>
</feature>
<feature type="compositionally biased region" description="Polar residues" evidence="1">
    <location>
        <begin position="602"/>
        <end position="622"/>
    </location>
</feature>
<sequence length="1584" mass="173617">MSQGPTTTRGASFNYDDLSSSPDPLAFDDDNISVNGNLTSASARSPTKKRNQRRVSKTPAASGTIIPSSPFRAVAEQNLSPWKIRVTIEAEEEGEEGFNMEATTTAGRRVTRTMQIPLRQESPASDREVGTARGRRSRSQESPSKTKRSGTPVTSPRKGAGVRKQRQSVTDLNIRPLGDDADEDDWLRQKKSPRKKKTTTRARKSISGAEVATQTSSSSSQTGSLDFQIHAESNESASHQGRENTDSVSPELRDIDLNKVSVRARALSTRSTADGENHDPQNSGDQLDVPTMRKGKGLDLRKVSVNSAKSYPTPSPTSSYRGDSDDIGGNPVDDDEASSHDQDPHNEGFDTILESEGFTMIDLDTLPSAKQYGFSSPAVVEGNHQSNGAPESSTAAANASNQELEQHPSQPEEAISYPALNADESDLSSTVPSSPPSAAAAHVQEKSILRVQSDIARKVTPQPYSSPKLPSPPRQDARGVPHHRHRGSVSALAAGIALQGVVTPKHKHSDSASAVTVQDKQSCSSSSRESQQKDEHGLFQGFDCGTQRELRAGLRFGEELARRQSQFHSPAASGPETETASSTHVSKQEERHKIVGLGISKSEYSSHTNNGNPSHNQATATQVWRGENLVQRTPPVHVVPAGKPTETKQSQAQSPPRTPQNQESSYIDPPRYPDTQDREREREYQLERDAIIREIENASASQVIVIDSDSDEEEEGANAQRSGSDANVPVDENANSYHEDDDDEDIWLAEAKHSSSPGPEAELHRPSESEILATSKQDEVKVSRQAKEVVKRPRRSLIPSPWKRGDDIENPHENNNSTFLSTATEDMSGLLFYKGGENNGLFGAGEIKRLQQQRQRRGSGKFDIDLMAGTPKKEAHAVVKEPRFRSDRRHVDVAAQVDRTDESQSSESDGSEAGQHVGDEETLDEVGVDSETQPEAEEEAEAEAEEEEPSSSVSLVSSPSAAPLVKKIPVIFNDSSLSVSPGGDNDGNGKSNSLQQRQRQRPSSSQRVDSQSLSPPDKNTTTSTNTYSYPSPQRPATPRSALKGSRQSFAAECREREAGNHTPTLVPSRRVVFSERSRGVDVDGLESSFSMKSSSSRTDGSGLVFQAEEQHSESQLLSFVSTSSGNSTTAGELDGQLNGELRVQVQMQGEAQAPLQTQNGRGSLDNDKLHCLDDMGRKKSESQGVSAAASVSESDELKSAFISKKGWTSWLWKGKEHDPASERATATATATGTLQSGRTSSFGTARHDERAYYAYENEDDDGEDDENDESQDSRSGSSGWQKTKSSIASSSLSSTTSLKQHAQANAANASKRALPAETRTAEATTKSRQSKTQSRQLDQTKYEYQSQPHSYSQSHRQHQHQREREREHQHDHQHQRQNQHQPQRPDVEEVINNTSTTTRSTSRGSGSNLNLPSYLLPPSYPSDPHRSPSTPLSLSGEFTNSHFRTLHIIYRKSLRPKFHAPAVQDIRPEIMALLGTEMEVDETDYLPNGGASTSVLSEKSTLDEVFVWKIGEVECAVLERFMQECEFSQGIWKGRPRRLGDDDEKYGSRWGWSVDQLATWLCRIVVGEVVRDEERKARENAKRK</sequence>
<feature type="compositionally biased region" description="Low complexity" evidence="1">
    <location>
        <begin position="950"/>
        <end position="962"/>
    </location>
</feature>
<feature type="region of interest" description="Disordered" evidence="1">
    <location>
        <begin position="845"/>
        <end position="962"/>
    </location>
</feature>
<feature type="compositionally biased region" description="Polar residues" evidence="1">
    <location>
        <begin position="647"/>
        <end position="665"/>
    </location>
</feature>
<gene>
    <name evidence="2" type="ORF">HRR80_008044</name>
</gene>
<feature type="compositionally biased region" description="Low complexity" evidence="1">
    <location>
        <begin position="1087"/>
        <end position="1096"/>
    </location>
</feature>
<feature type="compositionally biased region" description="Basic and acidic residues" evidence="1">
    <location>
        <begin position="803"/>
        <end position="812"/>
    </location>
</feature>
<feature type="compositionally biased region" description="Low complexity" evidence="1">
    <location>
        <begin position="903"/>
        <end position="915"/>
    </location>
</feature>
<reference evidence="2" key="1">
    <citation type="submission" date="2023-01" db="EMBL/GenBank/DDBJ databases">
        <title>Exophiala dermititidis isolated from Cystic Fibrosis Patient.</title>
        <authorList>
            <person name="Kurbessoian T."/>
            <person name="Crocker A."/>
            <person name="Murante D."/>
            <person name="Hogan D.A."/>
            <person name="Stajich J.E."/>
        </authorList>
    </citation>
    <scope>NUCLEOTIDE SEQUENCE</scope>
    <source>
        <strain evidence="2">Ex8</strain>
    </source>
</reference>
<proteinExistence type="predicted"/>
<feature type="compositionally biased region" description="Basic and acidic residues" evidence="1">
    <location>
        <begin position="1360"/>
        <end position="1374"/>
    </location>
</feature>
<feature type="compositionally biased region" description="Polar residues" evidence="1">
    <location>
        <begin position="576"/>
        <end position="585"/>
    </location>
</feature>
<feature type="compositionally biased region" description="Basic and acidic residues" evidence="1">
    <location>
        <begin position="1072"/>
        <end position="1081"/>
    </location>
</feature>
<feature type="compositionally biased region" description="Polar residues" evidence="1">
    <location>
        <begin position="383"/>
        <end position="409"/>
    </location>
</feature>
<feature type="compositionally biased region" description="Low complexity" evidence="1">
    <location>
        <begin position="988"/>
        <end position="1031"/>
    </location>
</feature>
<evidence type="ECO:0000256" key="1">
    <source>
        <dbReference type="SAM" id="MobiDB-lite"/>
    </source>
</evidence>